<name>A0A521AHH7_9ACTN</name>
<accession>A0A521AHH7</accession>
<feature type="transmembrane region" description="Helical" evidence="1">
    <location>
        <begin position="80"/>
        <end position="98"/>
    </location>
</feature>
<dbReference type="RefSeq" id="WP_142456481.1">
    <property type="nucleotide sequence ID" value="NZ_FXTJ01000001.1"/>
</dbReference>
<evidence type="ECO:0000313" key="3">
    <source>
        <dbReference type="Proteomes" id="UP000317484"/>
    </source>
</evidence>
<keyword evidence="3" id="KW-1185">Reference proteome</keyword>
<evidence type="ECO:0000313" key="2">
    <source>
        <dbReference type="EMBL" id="SMO34233.1"/>
    </source>
</evidence>
<feature type="transmembrane region" description="Helical" evidence="1">
    <location>
        <begin position="6"/>
        <end position="31"/>
    </location>
</feature>
<reference evidence="2 3" key="1">
    <citation type="submission" date="2017-05" db="EMBL/GenBank/DDBJ databases">
        <authorList>
            <person name="Varghese N."/>
            <person name="Submissions S."/>
        </authorList>
    </citation>
    <scope>NUCLEOTIDE SEQUENCE [LARGE SCALE GENOMIC DNA]</scope>
    <source>
        <strain evidence="2 3">DSM 46834</strain>
    </source>
</reference>
<feature type="transmembrane region" description="Helical" evidence="1">
    <location>
        <begin position="110"/>
        <end position="132"/>
    </location>
</feature>
<dbReference type="AlphaFoldDB" id="A0A521AHH7"/>
<sequence length="220" mass="21982">MSTTLLLGILGLALVDALNPATIGGVALILLAPLRRPIACAAAFVAGAYLTVLALGLAVYTGAGAAADAVAGGVTWVRRIALGLAAVLLVVAAVRRLRSRHRSAVTLPSWFGPWTAAPVGVLVTGADLPNAFPYVIAIERLVSAGVPAGQGVAVLAGYALVYCAPCLVLLGLGALHGTSVRRRLSGVYERIGSARTVPRSVPAALGLVALAAGVTALAVA</sequence>
<feature type="transmembrane region" description="Helical" evidence="1">
    <location>
        <begin position="152"/>
        <end position="175"/>
    </location>
</feature>
<keyword evidence="1" id="KW-0812">Transmembrane</keyword>
<proteinExistence type="predicted"/>
<dbReference type="EMBL" id="FXTJ01000001">
    <property type="protein sequence ID" value="SMO34233.1"/>
    <property type="molecule type" value="Genomic_DNA"/>
</dbReference>
<feature type="transmembrane region" description="Helical" evidence="1">
    <location>
        <begin position="38"/>
        <end position="60"/>
    </location>
</feature>
<organism evidence="2 3">
    <name type="scientific">Geodermatophilus aquaeductus</name>
    <dbReference type="NCBI Taxonomy" id="1564161"/>
    <lineage>
        <taxon>Bacteria</taxon>
        <taxon>Bacillati</taxon>
        <taxon>Actinomycetota</taxon>
        <taxon>Actinomycetes</taxon>
        <taxon>Geodermatophilales</taxon>
        <taxon>Geodermatophilaceae</taxon>
        <taxon>Geodermatophilus</taxon>
    </lineage>
</organism>
<dbReference type="InterPro" id="IPR021315">
    <property type="entry name" value="Gap/Sap"/>
</dbReference>
<evidence type="ECO:0000256" key="1">
    <source>
        <dbReference type="SAM" id="Phobius"/>
    </source>
</evidence>
<dbReference type="Proteomes" id="UP000317484">
    <property type="component" value="Unassembled WGS sequence"/>
</dbReference>
<gene>
    <name evidence="2" type="ORF">SAMN06273567_101123</name>
</gene>
<keyword evidence="1" id="KW-1133">Transmembrane helix</keyword>
<protein>
    <submittedName>
        <fullName evidence="2">Sap, sulfolipid-1-addressing protein</fullName>
    </submittedName>
</protein>
<feature type="transmembrane region" description="Helical" evidence="1">
    <location>
        <begin position="196"/>
        <end position="219"/>
    </location>
</feature>
<dbReference type="Pfam" id="PF11139">
    <property type="entry name" value="SfLAP"/>
    <property type="match status" value="1"/>
</dbReference>
<keyword evidence="1" id="KW-0472">Membrane</keyword>